<proteinExistence type="predicted"/>
<dbReference type="InterPro" id="IPR007717">
    <property type="entry name" value="NPL4_C"/>
</dbReference>
<feature type="domain" description="Nuclear pore localisation protein NPL4 C-terminal" evidence="2">
    <location>
        <begin position="301"/>
        <end position="364"/>
    </location>
</feature>
<dbReference type="AlphaFoldDB" id="A0A061S1A7"/>
<reference evidence="3" key="1">
    <citation type="submission" date="2014-05" db="EMBL/GenBank/DDBJ databases">
        <title>The transcriptome of the halophilic microalga Tetraselmis sp. GSL018 isolated from the Great Salt Lake, Utah.</title>
        <authorList>
            <person name="Jinkerson R.E."/>
            <person name="D'Adamo S."/>
            <person name="Posewitz M.C."/>
        </authorList>
    </citation>
    <scope>NUCLEOTIDE SEQUENCE</scope>
    <source>
        <strain evidence="3">GSL018</strain>
    </source>
</reference>
<dbReference type="GO" id="GO:0006511">
    <property type="term" value="P:ubiquitin-dependent protein catabolic process"/>
    <property type="evidence" value="ECO:0007669"/>
    <property type="project" value="InterPro"/>
</dbReference>
<feature type="region of interest" description="Disordered" evidence="1">
    <location>
        <begin position="142"/>
        <end position="169"/>
    </location>
</feature>
<evidence type="ECO:0000313" key="3">
    <source>
        <dbReference type="EMBL" id="JAC78023.1"/>
    </source>
</evidence>
<dbReference type="InterPro" id="IPR016563">
    <property type="entry name" value="Npl4"/>
</dbReference>
<dbReference type="GO" id="GO:0043130">
    <property type="term" value="F:ubiquitin binding"/>
    <property type="evidence" value="ECO:0007669"/>
    <property type="project" value="TreeGrafter"/>
</dbReference>
<feature type="region of interest" description="Disordered" evidence="1">
    <location>
        <begin position="1"/>
        <end position="54"/>
    </location>
</feature>
<accession>A0A061S1A7</accession>
<feature type="compositionally biased region" description="Low complexity" evidence="1">
    <location>
        <begin position="36"/>
        <end position="50"/>
    </location>
</feature>
<feature type="compositionally biased region" description="Basic and acidic residues" evidence="1">
    <location>
        <begin position="9"/>
        <end position="34"/>
    </location>
</feature>
<gene>
    <name evidence="3" type="ORF">TSPGSL018_16223</name>
</gene>
<dbReference type="Pfam" id="PF05021">
    <property type="entry name" value="NPL4"/>
    <property type="match status" value="1"/>
</dbReference>
<sequence length="373" mass="41387">RRLSPLSGDSRHRTCERYTHIQTETDKRDGRGQTERSPAPTLLLLPASSLPRHRRPFPARQAARFPARRCWGVPRPLARTARRVRTRGPAASAEGRGAAAWASAGSSREGKSSGGAFPRFGAHGRRRSPFFAGAVPRTASGGCPPILGPRRLPGRVSEEELPPPPPEPAARSLEKVGWIFCRSTKERDFIMSTEEICQMAAIMDEVGEHAVTVAVALADSDEGKYVHFEAFQCSQQACRLYREGWFRQDADLTTGVAKLVDPREPKKPCPVVVAGKDVDEVDNDFFLCTVKILDHASGLLTDFPIENRLDRAQDQAALRSHMKKHARRPYVERLSDFHLLLWLSHSLLDASDIAIICAAVREKSAVMEGYRQI</sequence>
<evidence type="ECO:0000256" key="1">
    <source>
        <dbReference type="SAM" id="MobiDB-lite"/>
    </source>
</evidence>
<feature type="non-terminal residue" evidence="3">
    <location>
        <position position="373"/>
    </location>
</feature>
<organism evidence="3">
    <name type="scientific">Tetraselmis sp. GSL018</name>
    <dbReference type="NCBI Taxonomy" id="582737"/>
    <lineage>
        <taxon>Eukaryota</taxon>
        <taxon>Viridiplantae</taxon>
        <taxon>Chlorophyta</taxon>
        <taxon>core chlorophytes</taxon>
        <taxon>Chlorodendrophyceae</taxon>
        <taxon>Chlorodendrales</taxon>
        <taxon>Chlorodendraceae</taxon>
        <taxon>Tetraselmis</taxon>
    </lineage>
</organism>
<dbReference type="GO" id="GO:0005634">
    <property type="term" value="C:nucleus"/>
    <property type="evidence" value="ECO:0007669"/>
    <property type="project" value="TreeGrafter"/>
</dbReference>
<protein>
    <submittedName>
        <fullName evidence="3">Npl4-like protein 1-like</fullName>
    </submittedName>
</protein>
<feature type="region of interest" description="Disordered" evidence="1">
    <location>
        <begin position="82"/>
        <end position="121"/>
    </location>
</feature>
<evidence type="ECO:0000259" key="2">
    <source>
        <dbReference type="Pfam" id="PF05021"/>
    </source>
</evidence>
<dbReference type="GO" id="GO:0031625">
    <property type="term" value="F:ubiquitin protein ligase binding"/>
    <property type="evidence" value="ECO:0007669"/>
    <property type="project" value="TreeGrafter"/>
</dbReference>
<dbReference type="PANTHER" id="PTHR12710">
    <property type="entry name" value="NUCLEAR PROTEIN LOCALIZATION 4"/>
    <property type="match status" value="1"/>
</dbReference>
<dbReference type="EMBL" id="GBEZ01007439">
    <property type="protein sequence ID" value="JAC78023.1"/>
    <property type="molecule type" value="Transcribed_RNA"/>
</dbReference>
<feature type="compositionally biased region" description="Low complexity" evidence="1">
    <location>
        <begin position="142"/>
        <end position="155"/>
    </location>
</feature>
<feature type="non-terminal residue" evidence="3">
    <location>
        <position position="1"/>
    </location>
</feature>
<dbReference type="PANTHER" id="PTHR12710:SF0">
    <property type="entry name" value="NUCLEAR PROTEIN LOCALIZATION PROTEIN 4 HOMOLOG"/>
    <property type="match status" value="1"/>
</dbReference>
<name>A0A061S1A7_9CHLO</name>
<feature type="compositionally biased region" description="Low complexity" evidence="1">
    <location>
        <begin position="90"/>
        <end position="107"/>
    </location>
</feature>